<organism evidence="1">
    <name type="scientific">marine sediment metagenome</name>
    <dbReference type="NCBI Taxonomy" id="412755"/>
    <lineage>
        <taxon>unclassified sequences</taxon>
        <taxon>metagenomes</taxon>
        <taxon>ecological metagenomes</taxon>
    </lineage>
</organism>
<proteinExistence type="predicted"/>
<reference evidence="1" key="1">
    <citation type="journal article" date="2014" name="Front. Microbiol.">
        <title>High frequency of phylogenetically diverse reductive dehalogenase-homologous genes in deep subseafloor sedimentary metagenomes.</title>
        <authorList>
            <person name="Kawai M."/>
            <person name="Futagami T."/>
            <person name="Toyoda A."/>
            <person name="Takaki Y."/>
            <person name="Nishi S."/>
            <person name="Hori S."/>
            <person name="Arai W."/>
            <person name="Tsubouchi T."/>
            <person name="Morono Y."/>
            <person name="Uchiyama I."/>
            <person name="Ito T."/>
            <person name="Fujiyama A."/>
            <person name="Inagaki F."/>
            <person name="Takami H."/>
        </authorList>
    </citation>
    <scope>NUCLEOTIDE SEQUENCE</scope>
    <source>
        <strain evidence="1">Expedition CK06-06</strain>
    </source>
</reference>
<dbReference type="AlphaFoldDB" id="X1RL25"/>
<comment type="caution">
    <text evidence="1">The sequence shown here is derived from an EMBL/GenBank/DDBJ whole genome shotgun (WGS) entry which is preliminary data.</text>
</comment>
<dbReference type="EMBL" id="BARW01003144">
    <property type="protein sequence ID" value="GAI63870.1"/>
    <property type="molecule type" value="Genomic_DNA"/>
</dbReference>
<name>X1RL25_9ZZZZ</name>
<sequence length="40" mass="4725">MFTKRHYKGIANILRGMYPVKSDLECTDCFKIRAGQYKKL</sequence>
<feature type="non-terminal residue" evidence="1">
    <location>
        <position position="40"/>
    </location>
</feature>
<evidence type="ECO:0000313" key="1">
    <source>
        <dbReference type="EMBL" id="GAI63870.1"/>
    </source>
</evidence>
<accession>X1RL25</accession>
<protein>
    <submittedName>
        <fullName evidence="1">Uncharacterized protein</fullName>
    </submittedName>
</protein>
<gene>
    <name evidence="1" type="ORF">S12H4_08211</name>
</gene>